<comment type="catalytic activity">
    <reaction evidence="12 13">
        <text>Endonucleolytic cleavage at a junction such as a reciprocal single-stranded crossover between two homologous DNA duplexes (Holliday junction).</text>
        <dbReference type="EC" id="3.1.21.10"/>
    </reaction>
</comment>
<gene>
    <name evidence="13" type="primary">ruvC</name>
    <name evidence="15" type="ORF">VN24_17845</name>
</gene>
<dbReference type="GO" id="GO:0003677">
    <property type="term" value="F:DNA binding"/>
    <property type="evidence" value="ECO:0007669"/>
    <property type="project" value="UniProtKB-KW"/>
</dbReference>
<evidence type="ECO:0000256" key="7">
    <source>
        <dbReference type="ARBA" id="ARBA00022801"/>
    </source>
</evidence>
<comment type="cofactor">
    <cofactor evidence="13">
        <name>Mg(2+)</name>
        <dbReference type="ChEBI" id="CHEBI:18420"/>
    </cofactor>
    <text evidence="13">Binds 2 Mg(2+) ion per subunit.</text>
</comment>
<evidence type="ECO:0000256" key="8">
    <source>
        <dbReference type="ARBA" id="ARBA00022842"/>
    </source>
</evidence>
<comment type="subunit">
    <text evidence="13">Homodimer which binds Holliday junction (HJ) DNA. The HJ becomes 2-fold symmetrical on binding to RuvC with unstacked arms; it has a different conformation from HJ DNA in complex with RuvA. In the full resolvosome a probable DNA-RuvA(4)-RuvB(12)-RuvC(2) complex forms which resolves the HJ.</text>
</comment>
<feature type="active site" evidence="13">
    <location>
        <position position="67"/>
    </location>
</feature>
<evidence type="ECO:0000256" key="12">
    <source>
        <dbReference type="ARBA" id="ARBA00029354"/>
    </source>
</evidence>
<dbReference type="STRING" id="1126833.VN24_17845"/>
<dbReference type="KEGG" id="pbj:VN24_17845"/>
<name>A0A0D5NLD1_9BACL</name>
<feature type="binding site" evidence="13">
    <location>
        <position position="7"/>
    </location>
    <ligand>
        <name>Mg(2+)</name>
        <dbReference type="ChEBI" id="CHEBI:18420"/>
        <label>1</label>
    </ligand>
</feature>
<keyword evidence="16" id="KW-1185">Reference proteome</keyword>
<accession>A0A0D5NLD1</accession>
<dbReference type="GO" id="GO:0048476">
    <property type="term" value="C:Holliday junction resolvase complex"/>
    <property type="evidence" value="ECO:0007669"/>
    <property type="project" value="UniProtKB-UniRule"/>
</dbReference>
<evidence type="ECO:0000256" key="14">
    <source>
        <dbReference type="NCBIfam" id="TIGR00228"/>
    </source>
</evidence>
<dbReference type="InterPro" id="IPR020563">
    <property type="entry name" value="X-over_junc_endoDNase_Mg_BS"/>
</dbReference>
<keyword evidence="8 13" id="KW-0460">Magnesium</keyword>
<dbReference type="SUPFAM" id="SSF53098">
    <property type="entry name" value="Ribonuclease H-like"/>
    <property type="match status" value="1"/>
</dbReference>
<evidence type="ECO:0000256" key="10">
    <source>
        <dbReference type="ARBA" id="ARBA00023172"/>
    </source>
</evidence>
<dbReference type="GO" id="GO:0006310">
    <property type="term" value="P:DNA recombination"/>
    <property type="evidence" value="ECO:0007669"/>
    <property type="project" value="UniProtKB-UniRule"/>
</dbReference>
<keyword evidence="5 13" id="KW-0255">Endonuclease</keyword>
<evidence type="ECO:0000256" key="1">
    <source>
        <dbReference type="ARBA" id="ARBA00009518"/>
    </source>
</evidence>
<dbReference type="InterPro" id="IPR012337">
    <property type="entry name" value="RNaseH-like_sf"/>
</dbReference>
<organism evidence="15 16">
    <name type="scientific">Paenibacillus beijingensis</name>
    <dbReference type="NCBI Taxonomy" id="1126833"/>
    <lineage>
        <taxon>Bacteria</taxon>
        <taxon>Bacillati</taxon>
        <taxon>Bacillota</taxon>
        <taxon>Bacilli</taxon>
        <taxon>Bacillales</taxon>
        <taxon>Paenibacillaceae</taxon>
        <taxon>Paenibacillus</taxon>
    </lineage>
</organism>
<dbReference type="PANTHER" id="PTHR30194:SF3">
    <property type="entry name" value="CROSSOVER JUNCTION ENDODEOXYRIBONUCLEASE RUVC"/>
    <property type="match status" value="1"/>
</dbReference>
<keyword evidence="9 13" id="KW-0238">DNA-binding</keyword>
<proteinExistence type="inferred from homology"/>
<dbReference type="GO" id="GO:0005737">
    <property type="term" value="C:cytoplasm"/>
    <property type="evidence" value="ECO:0007669"/>
    <property type="project" value="UniProtKB-SubCell"/>
</dbReference>
<feature type="active site" evidence="13">
    <location>
        <position position="140"/>
    </location>
</feature>
<dbReference type="Gene3D" id="3.30.420.10">
    <property type="entry name" value="Ribonuclease H-like superfamily/Ribonuclease H"/>
    <property type="match status" value="1"/>
</dbReference>
<dbReference type="GO" id="GO:0000287">
    <property type="term" value="F:magnesium ion binding"/>
    <property type="evidence" value="ECO:0007669"/>
    <property type="project" value="UniProtKB-UniRule"/>
</dbReference>
<dbReference type="PRINTS" id="PR00696">
    <property type="entry name" value="RSOLVASERUVC"/>
</dbReference>
<comment type="subcellular location">
    <subcellularLocation>
        <location evidence="13">Cytoplasm</location>
    </subcellularLocation>
</comment>
<evidence type="ECO:0000256" key="2">
    <source>
        <dbReference type="ARBA" id="ARBA00022490"/>
    </source>
</evidence>
<evidence type="ECO:0000256" key="11">
    <source>
        <dbReference type="ARBA" id="ARBA00023204"/>
    </source>
</evidence>
<dbReference type="GO" id="GO:0006281">
    <property type="term" value="P:DNA repair"/>
    <property type="evidence" value="ECO:0007669"/>
    <property type="project" value="UniProtKB-UniRule"/>
</dbReference>
<dbReference type="InterPro" id="IPR036397">
    <property type="entry name" value="RNaseH_sf"/>
</dbReference>
<dbReference type="Pfam" id="PF02075">
    <property type="entry name" value="RuvC"/>
    <property type="match status" value="1"/>
</dbReference>
<feature type="active site" evidence="13">
    <location>
        <position position="7"/>
    </location>
</feature>
<dbReference type="HAMAP" id="MF_00034">
    <property type="entry name" value="RuvC"/>
    <property type="match status" value="1"/>
</dbReference>
<reference evidence="15 16" key="1">
    <citation type="journal article" date="2015" name="J. Biotechnol.">
        <title>Complete genome sequence of Paenibacillus beijingensis 7188(T) (=DSM 24997(T)), a novel rhizobacterium from jujube garden soil.</title>
        <authorList>
            <person name="Kwak Y."/>
            <person name="Shin J.H."/>
        </authorList>
    </citation>
    <scope>NUCLEOTIDE SEQUENCE [LARGE SCALE GENOMIC DNA]</scope>
    <source>
        <strain evidence="15 16">DSM 24997</strain>
    </source>
</reference>
<dbReference type="NCBIfam" id="NF000711">
    <property type="entry name" value="PRK00039.2-1"/>
    <property type="match status" value="1"/>
</dbReference>
<keyword evidence="3 13" id="KW-0540">Nuclease</keyword>
<dbReference type="AlphaFoldDB" id="A0A0D5NLD1"/>
<dbReference type="EC" id="3.1.21.10" evidence="13 14"/>
<reference evidence="16" key="2">
    <citation type="submission" date="2015-03" db="EMBL/GenBank/DDBJ databases">
        <title>Genome sequence of Paenibacillus beijingensis strain DSM 24997T.</title>
        <authorList>
            <person name="Kwak Y."/>
            <person name="Shin J.-H."/>
        </authorList>
    </citation>
    <scope>NUCLEOTIDE SEQUENCE [LARGE SCALE GENOMIC DNA]</scope>
    <source>
        <strain evidence="16">DSM 24997</strain>
    </source>
</reference>
<evidence type="ECO:0000313" key="15">
    <source>
        <dbReference type="EMBL" id="AJY76081.1"/>
    </source>
</evidence>
<evidence type="ECO:0000256" key="9">
    <source>
        <dbReference type="ARBA" id="ARBA00023125"/>
    </source>
</evidence>
<dbReference type="NCBIfam" id="TIGR00228">
    <property type="entry name" value="ruvC"/>
    <property type="match status" value="1"/>
</dbReference>
<evidence type="ECO:0000256" key="5">
    <source>
        <dbReference type="ARBA" id="ARBA00022759"/>
    </source>
</evidence>
<dbReference type="Proteomes" id="UP000032633">
    <property type="component" value="Chromosome"/>
</dbReference>
<dbReference type="CDD" id="cd16962">
    <property type="entry name" value="RuvC"/>
    <property type="match status" value="1"/>
</dbReference>
<dbReference type="FunFam" id="3.30.420.10:FF:000002">
    <property type="entry name" value="Crossover junction endodeoxyribonuclease RuvC"/>
    <property type="match status" value="1"/>
</dbReference>
<dbReference type="PATRIC" id="fig|1126833.4.peg.3920"/>
<evidence type="ECO:0000256" key="3">
    <source>
        <dbReference type="ARBA" id="ARBA00022722"/>
    </source>
</evidence>
<comment type="function">
    <text evidence="13">The RuvA-RuvB-RuvC complex processes Holliday junction (HJ) DNA during genetic recombination and DNA repair. Endonuclease that resolves HJ intermediates. Cleaves cruciform DNA by making single-stranded nicks across the HJ at symmetrical positions within the homologous arms, yielding a 5'-phosphate and a 3'-hydroxyl group; requires a central core of homology in the junction. The consensus cleavage sequence is 5'-(A/T)TT(C/G)-3'. Cleavage occurs on the 3'-side of the TT dinucleotide at the point of strand exchange. HJ branch migration catalyzed by RuvA-RuvB allows RuvC to scan DNA until it finds its consensus sequence, where it cleaves and resolves the cruciform DNA.</text>
</comment>
<dbReference type="RefSeq" id="WP_045671509.1">
    <property type="nucleotide sequence ID" value="NZ_CP011058.1"/>
</dbReference>
<keyword evidence="4 13" id="KW-0479">Metal-binding</keyword>
<feature type="binding site" evidence="13">
    <location>
        <position position="140"/>
    </location>
    <ligand>
        <name>Mg(2+)</name>
        <dbReference type="ChEBI" id="CHEBI:18420"/>
        <label>1</label>
    </ligand>
</feature>
<dbReference type="OrthoDB" id="9805499at2"/>
<evidence type="ECO:0000313" key="16">
    <source>
        <dbReference type="Proteomes" id="UP000032633"/>
    </source>
</evidence>
<dbReference type="InterPro" id="IPR002176">
    <property type="entry name" value="X-over_junc_endoDNase_RuvC"/>
</dbReference>
<sequence length="167" mass="18004">MRILGIDPGIAIAGFGFVDKVGSKLTPVQYGSIETEAGTAPEKRLLQIYEAAVALIEKYKPDAVAVEKLFFNRNVTTAFAVGQARGVIILAAAQRGLPVAEYTPLQVKQAVVGYGKAEKRQVQEMVRMFLKLSSVPKPDDVADALAVAICHAHSAVLQQKINEVSRK</sequence>
<dbReference type="EMBL" id="CP011058">
    <property type="protein sequence ID" value="AJY76081.1"/>
    <property type="molecule type" value="Genomic_DNA"/>
</dbReference>
<keyword evidence="6 13" id="KW-0227">DNA damage</keyword>
<protein>
    <recommendedName>
        <fullName evidence="13 14">Crossover junction endodeoxyribonuclease RuvC</fullName>
        <ecNumber evidence="13 14">3.1.21.10</ecNumber>
    </recommendedName>
    <alternativeName>
        <fullName evidence="13">Holliday junction nuclease RuvC</fullName>
    </alternativeName>
    <alternativeName>
        <fullName evidence="13">Holliday junction resolvase RuvC</fullName>
    </alternativeName>
</protein>
<keyword evidence="10 13" id="KW-0233">DNA recombination</keyword>
<feature type="binding site" evidence="13">
    <location>
        <position position="67"/>
    </location>
    <ligand>
        <name>Mg(2+)</name>
        <dbReference type="ChEBI" id="CHEBI:18420"/>
        <label>2</label>
    </ligand>
</feature>
<keyword evidence="11 13" id="KW-0234">DNA repair</keyword>
<keyword evidence="7 13" id="KW-0378">Hydrolase</keyword>
<evidence type="ECO:0000256" key="4">
    <source>
        <dbReference type="ARBA" id="ARBA00022723"/>
    </source>
</evidence>
<dbReference type="HOGENOM" id="CLU_091257_3_1_9"/>
<comment type="similarity">
    <text evidence="1 13">Belongs to the RuvC family.</text>
</comment>
<dbReference type="PROSITE" id="PS01321">
    <property type="entry name" value="RUVC"/>
    <property type="match status" value="1"/>
</dbReference>
<evidence type="ECO:0000256" key="13">
    <source>
        <dbReference type="HAMAP-Rule" id="MF_00034"/>
    </source>
</evidence>
<dbReference type="GO" id="GO:0008821">
    <property type="term" value="F:crossover junction DNA endonuclease activity"/>
    <property type="evidence" value="ECO:0007669"/>
    <property type="project" value="UniProtKB-UniRule"/>
</dbReference>
<dbReference type="PANTHER" id="PTHR30194">
    <property type="entry name" value="CROSSOVER JUNCTION ENDODEOXYRIBONUCLEASE RUVC"/>
    <property type="match status" value="1"/>
</dbReference>
<keyword evidence="2 13" id="KW-0963">Cytoplasm</keyword>
<evidence type="ECO:0000256" key="6">
    <source>
        <dbReference type="ARBA" id="ARBA00022763"/>
    </source>
</evidence>